<dbReference type="Gene3D" id="3.30.70.580">
    <property type="entry name" value="Pseudouridine synthase I, catalytic domain, N-terminal subdomain"/>
    <property type="match status" value="1"/>
</dbReference>
<dbReference type="EMBL" id="RXGB01004723">
    <property type="protein sequence ID" value="TMW89072.1"/>
    <property type="molecule type" value="Genomic_DNA"/>
</dbReference>
<dbReference type="GO" id="GO:1990481">
    <property type="term" value="P:mRNA pseudouridine synthesis"/>
    <property type="evidence" value="ECO:0007669"/>
    <property type="project" value="TreeGrafter"/>
</dbReference>
<dbReference type="FunFam" id="3.30.70.660:FF:000002">
    <property type="entry name" value="tRNA pseudouridine synthase"/>
    <property type="match status" value="1"/>
</dbReference>
<sequence length="451" mass="48987">MEKEPVPSSITEEPQPKKQKMSTTTTSDDEEYAAGAGAGAGAGDGSAPERKPRYKRRKVAIFFAYCGVGYQGMQKNPGAKTIEGDLEEALYQAGGVPDHDKCQPRKYEWARSARTDKGVSAVGQVVSGRFYVDPPGFIDRLNSILVPQIRIFGFKRVTNAFSAKKFCDKRRYVYLVPVFALDPYAHRDRESVLASLGSGKELVKCLNCPERGRKVAGVMGRRCEVIGQSFMLHQIRKMIGLAVAIMRNCAPESLIMTAFRRDVNINVPMAPEVGLYLDECFFTSYNSKWKDTHEEVSLKTYLEEAEEFKMKYIYSHIASTEQKEGTMAVWLHSLNHRNYPDLRAVDIAKPAGGGLEVVETAVEAGLGAVNNGESTDNVNSAGAGPEVVETVVEAGLVAVNNGESTGNVNSAGDDSEVVKTVVEADLVALNNGESTNAKNGEAGHGADLINS</sequence>
<gene>
    <name evidence="13" type="ORF">EJD97_017686</name>
</gene>
<comment type="caution">
    <text evidence="13">The sequence shown here is derived from an EMBL/GenBank/DDBJ whole genome shotgun (WGS) entry which is preliminary data.</text>
</comment>
<evidence type="ECO:0000256" key="8">
    <source>
        <dbReference type="ARBA" id="ARBA00036943"/>
    </source>
</evidence>
<dbReference type="Gene3D" id="3.30.70.660">
    <property type="entry name" value="Pseudouridine synthase I, catalytic domain, C-terminal subdomain"/>
    <property type="match status" value="1"/>
</dbReference>
<comment type="catalytic activity">
    <reaction evidence="1">
        <text>a uridine in mRNA = a pseudouridine in mRNA</text>
        <dbReference type="Rhea" id="RHEA:56644"/>
        <dbReference type="Rhea" id="RHEA-COMP:14658"/>
        <dbReference type="Rhea" id="RHEA-COMP:14659"/>
        <dbReference type="ChEBI" id="CHEBI:65314"/>
        <dbReference type="ChEBI" id="CHEBI:65315"/>
    </reaction>
</comment>
<evidence type="ECO:0000256" key="6">
    <source>
        <dbReference type="ARBA" id="ARBA00023235"/>
    </source>
</evidence>
<evidence type="ECO:0000256" key="3">
    <source>
        <dbReference type="ARBA" id="ARBA00009375"/>
    </source>
</evidence>
<evidence type="ECO:0000313" key="13">
    <source>
        <dbReference type="EMBL" id="TMW89072.1"/>
    </source>
</evidence>
<keyword evidence="6" id="KW-0413">Isomerase</keyword>
<dbReference type="GO" id="GO:0005634">
    <property type="term" value="C:nucleus"/>
    <property type="evidence" value="ECO:0007669"/>
    <property type="project" value="UniProtKB-SubCell"/>
</dbReference>
<feature type="domain" description="Pseudouridine synthase I TruA alpha/beta" evidence="12">
    <location>
        <begin position="222"/>
        <end position="282"/>
    </location>
</feature>
<evidence type="ECO:0000256" key="4">
    <source>
        <dbReference type="ARBA" id="ARBA00022664"/>
    </source>
</evidence>
<proteinExistence type="inferred from homology"/>
<evidence type="ECO:0000256" key="2">
    <source>
        <dbReference type="ARBA" id="ARBA00004123"/>
    </source>
</evidence>
<organism evidence="13">
    <name type="scientific">Solanum chilense</name>
    <name type="common">Tomato</name>
    <name type="synonym">Lycopersicon chilense</name>
    <dbReference type="NCBI Taxonomy" id="4083"/>
    <lineage>
        <taxon>Eukaryota</taxon>
        <taxon>Viridiplantae</taxon>
        <taxon>Streptophyta</taxon>
        <taxon>Embryophyta</taxon>
        <taxon>Tracheophyta</taxon>
        <taxon>Spermatophyta</taxon>
        <taxon>Magnoliopsida</taxon>
        <taxon>eudicotyledons</taxon>
        <taxon>Gunneridae</taxon>
        <taxon>Pentapetalae</taxon>
        <taxon>asterids</taxon>
        <taxon>lamiids</taxon>
        <taxon>Solanales</taxon>
        <taxon>Solanaceae</taxon>
        <taxon>Solanoideae</taxon>
        <taxon>Solaneae</taxon>
        <taxon>Solanum</taxon>
        <taxon>Solanum subgen. Lycopersicon</taxon>
    </lineage>
</organism>
<dbReference type="CDD" id="cd02568">
    <property type="entry name" value="PseudoU_synth_PUS1_PUS2"/>
    <property type="match status" value="1"/>
</dbReference>
<evidence type="ECO:0000256" key="5">
    <source>
        <dbReference type="ARBA" id="ARBA00022694"/>
    </source>
</evidence>
<evidence type="ECO:0000256" key="10">
    <source>
        <dbReference type="PIRSR" id="PIRSR641708-2"/>
    </source>
</evidence>
<accession>A0A6N2B2M8</accession>
<protein>
    <recommendedName>
        <fullName evidence="12">Pseudouridine synthase I TruA alpha/beta domain-containing protein</fullName>
    </recommendedName>
</protein>
<dbReference type="Pfam" id="PF01416">
    <property type="entry name" value="PseudoU_synth_1"/>
    <property type="match status" value="1"/>
</dbReference>
<evidence type="ECO:0000256" key="7">
    <source>
        <dbReference type="ARBA" id="ARBA00023242"/>
    </source>
</evidence>
<evidence type="ECO:0000256" key="11">
    <source>
        <dbReference type="SAM" id="MobiDB-lite"/>
    </source>
</evidence>
<name>A0A6N2B2M8_SOLCI</name>
<dbReference type="InterPro" id="IPR020095">
    <property type="entry name" value="PsdUridine_synth_TruA_C"/>
</dbReference>
<keyword evidence="4" id="KW-0507">mRNA processing</keyword>
<dbReference type="InterPro" id="IPR041708">
    <property type="entry name" value="PUS1/PUS2-like"/>
</dbReference>
<reference evidence="13" key="1">
    <citation type="submission" date="2019-05" db="EMBL/GenBank/DDBJ databases">
        <title>The de novo reference genome and transcriptome assemblies of the wild tomato species Solanum chilense.</title>
        <authorList>
            <person name="Stam R."/>
            <person name="Nosenko T."/>
            <person name="Hoerger A.C."/>
            <person name="Stephan W."/>
            <person name="Seidel M.A."/>
            <person name="Kuhn J.M.M."/>
            <person name="Haberer G."/>
            <person name="Tellier A."/>
        </authorList>
    </citation>
    <scope>NUCLEOTIDE SEQUENCE</scope>
    <source>
        <tissue evidence="13">Mature leaves</tissue>
    </source>
</reference>
<comment type="subcellular location">
    <subcellularLocation>
        <location evidence="2">Nucleus</location>
    </subcellularLocation>
</comment>
<dbReference type="PANTHER" id="PTHR11142:SF4">
    <property type="entry name" value="PSEUDOURIDYLATE SYNTHASE 1 HOMOLOG"/>
    <property type="match status" value="1"/>
</dbReference>
<feature type="region of interest" description="Disordered" evidence="11">
    <location>
        <begin position="432"/>
        <end position="451"/>
    </location>
</feature>
<dbReference type="PANTHER" id="PTHR11142">
    <property type="entry name" value="PSEUDOURIDYLATE SYNTHASE"/>
    <property type="match status" value="1"/>
</dbReference>
<feature type="active site" description="Nucleophile" evidence="9">
    <location>
        <position position="116"/>
    </location>
</feature>
<keyword evidence="7" id="KW-0539">Nucleus</keyword>
<dbReference type="GO" id="GO:0003723">
    <property type="term" value="F:RNA binding"/>
    <property type="evidence" value="ECO:0007669"/>
    <property type="project" value="InterPro"/>
</dbReference>
<feature type="binding site" evidence="10">
    <location>
        <position position="172"/>
    </location>
    <ligand>
        <name>substrate</name>
    </ligand>
</feature>
<dbReference type="GO" id="GO:0009982">
    <property type="term" value="F:pseudouridine synthase activity"/>
    <property type="evidence" value="ECO:0007669"/>
    <property type="project" value="InterPro"/>
</dbReference>
<dbReference type="GO" id="GO:0006397">
    <property type="term" value="P:mRNA processing"/>
    <property type="evidence" value="ECO:0007669"/>
    <property type="project" value="UniProtKB-KW"/>
</dbReference>
<dbReference type="GO" id="GO:0031119">
    <property type="term" value="P:tRNA pseudouridine synthesis"/>
    <property type="evidence" value="ECO:0007669"/>
    <property type="project" value="InterPro"/>
</dbReference>
<dbReference type="AlphaFoldDB" id="A0A6N2B2M8"/>
<dbReference type="SUPFAM" id="SSF55120">
    <property type="entry name" value="Pseudouridine synthase"/>
    <property type="match status" value="1"/>
</dbReference>
<evidence type="ECO:0000256" key="1">
    <source>
        <dbReference type="ARBA" id="ARBA00001166"/>
    </source>
</evidence>
<comment type="similarity">
    <text evidence="3">Belongs to the tRNA pseudouridine synthase TruA family.</text>
</comment>
<keyword evidence="5" id="KW-0819">tRNA processing</keyword>
<dbReference type="InterPro" id="IPR020103">
    <property type="entry name" value="PsdUridine_synth_cat_dom_sf"/>
</dbReference>
<evidence type="ECO:0000259" key="12">
    <source>
        <dbReference type="Pfam" id="PF01416"/>
    </source>
</evidence>
<dbReference type="InterPro" id="IPR020097">
    <property type="entry name" value="PsdUridine_synth_TruA_a/b_dom"/>
</dbReference>
<comment type="catalytic activity">
    <reaction evidence="8">
        <text>a uridine in tRNA = a pseudouridine in tRNA</text>
        <dbReference type="Rhea" id="RHEA:54572"/>
        <dbReference type="Rhea" id="RHEA-COMP:13339"/>
        <dbReference type="Rhea" id="RHEA-COMP:13934"/>
        <dbReference type="ChEBI" id="CHEBI:65314"/>
        <dbReference type="ChEBI" id="CHEBI:65315"/>
    </reaction>
</comment>
<dbReference type="InterPro" id="IPR001406">
    <property type="entry name" value="PsdUridine_synth_TruA"/>
</dbReference>
<dbReference type="InterPro" id="IPR020094">
    <property type="entry name" value="TruA/RsuA/RluB/E/F_N"/>
</dbReference>
<dbReference type="FunFam" id="3.30.70.580:FF:000002">
    <property type="entry name" value="tRNA pseudouridine synthase"/>
    <property type="match status" value="1"/>
</dbReference>
<feature type="region of interest" description="Disordered" evidence="11">
    <location>
        <begin position="1"/>
        <end position="52"/>
    </location>
</feature>
<evidence type="ECO:0000256" key="9">
    <source>
        <dbReference type="PIRSR" id="PIRSR641708-1"/>
    </source>
</evidence>